<evidence type="ECO:0000256" key="5">
    <source>
        <dbReference type="ARBA" id="ARBA00022989"/>
    </source>
</evidence>
<evidence type="ECO:0000256" key="2">
    <source>
        <dbReference type="ARBA" id="ARBA00007531"/>
    </source>
</evidence>
<accession>A0A3N6W3F9</accession>
<dbReference type="OrthoDB" id="3694999at2"/>
<keyword evidence="9" id="KW-1185">Reference proteome</keyword>
<dbReference type="Gene3D" id="2.60.40.2880">
    <property type="entry name" value="MmpS1-5, C-terminal soluble domain"/>
    <property type="match status" value="1"/>
</dbReference>
<dbReference type="InterPro" id="IPR008693">
    <property type="entry name" value="MmpS"/>
</dbReference>
<feature type="compositionally biased region" description="Low complexity" evidence="7">
    <location>
        <begin position="84"/>
        <end position="97"/>
    </location>
</feature>
<protein>
    <recommendedName>
        <fullName evidence="10">MmpS family membrane protein</fullName>
    </recommendedName>
</protein>
<keyword evidence="4" id="KW-0812">Transmembrane</keyword>
<evidence type="ECO:0000313" key="9">
    <source>
        <dbReference type="Proteomes" id="UP000275225"/>
    </source>
</evidence>
<reference evidence="8 9" key="1">
    <citation type="submission" date="2018-11" db="EMBL/GenBank/DDBJ databases">
        <authorList>
            <person name="Li F."/>
        </authorList>
    </citation>
    <scope>NUCLEOTIDE SEQUENCE [LARGE SCALE GENOMIC DNA]</scope>
    <source>
        <strain evidence="8 9">YS17T</strain>
    </source>
</reference>
<comment type="subcellular location">
    <subcellularLocation>
        <location evidence="1">Cell membrane</location>
    </subcellularLocation>
</comment>
<dbReference type="Proteomes" id="UP000275225">
    <property type="component" value="Unassembled WGS sequence"/>
</dbReference>
<feature type="region of interest" description="Disordered" evidence="7">
    <location>
        <begin position="84"/>
        <end position="122"/>
    </location>
</feature>
<comment type="similarity">
    <text evidence="2">Belongs to the MmpS family.</text>
</comment>
<gene>
    <name evidence="8" type="ORF">EHW97_14650</name>
</gene>
<evidence type="ECO:0000256" key="6">
    <source>
        <dbReference type="ARBA" id="ARBA00023136"/>
    </source>
</evidence>
<keyword evidence="5" id="KW-1133">Transmembrane helix</keyword>
<feature type="compositionally biased region" description="Low complexity" evidence="7">
    <location>
        <begin position="107"/>
        <end position="121"/>
    </location>
</feature>
<evidence type="ECO:0000313" key="8">
    <source>
        <dbReference type="EMBL" id="RQN02059.1"/>
    </source>
</evidence>
<dbReference type="EMBL" id="RQJX01000027">
    <property type="protein sequence ID" value="RQN02059.1"/>
    <property type="molecule type" value="Genomic_DNA"/>
</dbReference>
<evidence type="ECO:0000256" key="7">
    <source>
        <dbReference type="SAM" id="MobiDB-lite"/>
    </source>
</evidence>
<keyword evidence="3" id="KW-1003">Cell membrane</keyword>
<comment type="caution">
    <text evidence="8">The sequence shown here is derived from an EMBL/GenBank/DDBJ whole genome shotgun (WGS) entry which is preliminary data.</text>
</comment>
<dbReference type="GO" id="GO:0005886">
    <property type="term" value="C:plasma membrane"/>
    <property type="evidence" value="ECO:0007669"/>
    <property type="project" value="UniProtKB-SubCell"/>
</dbReference>
<evidence type="ECO:0000256" key="1">
    <source>
        <dbReference type="ARBA" id="ARBA00004236"/>
    </source>
</evidence>
<dbReference type="AlphaFoldDB" id="A0A3N6W3F9"/>
<evidence type="ECO:0000256" key="3">
    <source>
        <dbReference type="ARBA" id="ARBA00022475"/>
    </source>
</evidence>
<keyword evidence="6" id="KW-0472">Membrane</keyword>
<dbReference type="InterPro" id="IPR038468">
    <property type="entry name" value="MmpS_C"/>
</dbReference>
<organism evidence="8 9">
    <name type="scientific">Aeromicrobium camelliae</name>
    <dbReference type="NCBI Taxonomy" id="1538144"/>
    <lineage>
        <taxon>Bacteria</taxon>
        <taxon>Bacillati</taxon>
        <taxon>Actinomycetota</taxon>
        <taxon>Actinomycetes</taxon>
        <taxon>Propionibacteriales</taxon>
        <taxon>Nocardioidaceae</taxon>
        <taxon>Aeromicrobium</taxon>
    </lineage>
</organism>
<sequence>MFIQLSCVPRTDREFHATFRAPRQPCERALLMTQVPPPPAGPQQPAGYYPPQQPPKKKRGFLKWAGIALGAVVLLSIVGAALSGGDDTDASSGSDTAETNREEETQADPAAQEEAAEPAPENVLRYEVTTSTGAPLGMVTYMSTDFNISQEANVPSGWSKEVQFDSKLDAMGANMNAQNSGGGDVTCRVFWDGELVNENTSSGEFAMVTCSLPN</sequence>
<evidence type="ECO:0000256" key="4">
    <source>
        <dbReference type="ARBA" id="ARBA00022692"/>
    </source>
</evidence>
<name>A0A3N6W3F9_9ACTN</name>
<dbReference type="Pfam" id="PF05423">
    <property type="entry name" value="Mycobact_memb"/>
    <property type="match status" value="1"/>
</dbReference>
<evidence type="ECO:0008006" key="10">
    <source>
        <dbReference type="Google" id="ProtNLM"/>
    </source>
</evidence>
<proteinExistence type="inferred from homology"/>